<proteinExistence type="predicted"/>
<accession>A0AAV7LWC9</accession>
<protein>
    <submittedName>
        <fullName evidence="2">Uncharacterized protein</fullName>
    </submittedName>
</protein>
<reference evidence="2" key="1">
    <citation type="journal article" date="2022" name="bioRxiv">
        <title>Sequencing and chromosome-scale assembly of the giantPleurodeles waltlgenome.</title>
        <authorList>
            <person name="Brown T."/>
            <person name="Elewa A."/>
            <person name="Iarovenko S."/>
            <person name="Subramanian E."/>
            <person name="Araus A.J."/>
            <person name="Petzold A."/>
            <person name="Susuki M."/>
            <person name="Suzuki K.-i.T."/>
            <person name="Hayashi T."/>
            <person name="Toyoda A."/>
            <person name="Oliveira C."/>
            <person name="Osipova E."/>
            <person name="Leigh N.D."/>
            <person name="Simon A."/>
            <person name="Yun M.H."/>
        </authorList>
    </citation>
    <scope>NUCLEOTIDE SEQUENCE</scope>
    <source>
        <strain evidence="2">20211129_DDA</strain>
        <tissue evidence="2">Liver</tissue>
    </source>
</reference>
<keyword evidence="3" id="KW-1185">Reference proteome</keyword>
<dbReference type="Proteomes" id="UP001066276">
    <property type="component" value="Chromosome 10"/>
</dbReference>
<dbReference type="EMBL" id="JANPWB010000014">
    <property type="protein sequence ID" value="KAJ1095856.1"/>
    <property type="molecule type" value="Genomic_DNA"/>
</dbReference>
<organism evidence="2 3">
    <name type="scientific">Pleurodeles waltl</name>
    <name type="common">Iberian ribbed newt</name>
    <dbReference type="NCBI Taxonomy" id="8319"/>
    <lineage>
        <taxon>Eukaryota</taxon>
        <taxon>Metazoa</taxon>
        <taxon>Chordata</taxon>
        <taxon>Craniata</taxon>
        <taxon>Vertebrata</taxon>
        <taxon>Euteleostomi</taxon>
        <taxon>Amphibia</taxon>
        <taxon>Batrachia</taxon>
        <taxon>Caudata</taxon>
        <taxon>Salamandroidea</taxon>
        <taxon>Salamandridae</taxon>
        <taxon>Pleurodelinae</taxon>
        <taxon>Pleurodeles</taxon>
    </lineage>
</organism>
<evidence type="ECO:0000256" key="1">
    <source>
        <dbReference type="SAM" id="MobiDB-lite"/>
    </source>
</evidence>
<dbReference type="AlphaFoldDB" id="A0AAV7LWC9"/>
<evidence type="ECO:0000313" key="3">
    <source>
        <dbReference type="Proteomes" id="UP001066276"/>
    </source>
</evidence>
<sequence length="117" mass="13435">MRGGGSGQGVYPYDDQPTGAEDDLWEDYNVDTSEDQDIEHYAINPSLVEDIKEYHAVIQRATQYHNVIANCEKQLTGSSRTATDLPMFYGAYQQVYVLIAINYLKNKFIVFLLYQFH</sequence>
<evidence type="ECO:0000313" key="2">
    <source>
        <dbReference type="EMBL" id="KAJ1095856.1"/>
    </source>
</evidence>
<feature type="region of interest" description="Disordered" evidence="1">
    <location>
        <begin position="1"/>
        <end position="20"/>
    </location>
</feature>
<name>A0AAV7LWC9_PLEWA</name>
<comment type="caution">
    <text evidence="2">The sequence shown here is derived from an EMBL/GenBank/DDBJ whole genome shotgun (WGS) entry which is preliminary data.</text>
</comment>
<gene>
    <name evidence="2" type="ORF">NDU88_001006</name>
</gene>